<name>A0AAV2ZHZ2_9STRA</name>
<comment type="caution">
    <text evidence="1">The sequence shown here is derived from an EMBL/GenBank/DDBJ whole genome shotgun (WGS) entry which is preliminary data.</text>
</comment>
<evidence type="ECO:0000313" key="1">
    <source>
        <dbReference type="EMBL" id="DBA04398.1"/>
    </source>
</evidence>
<keyword evidence="2" id="KW-1185">Reference proteome</keyword>
<evidence type="ECO:0000313" key="2">
    <source>
        <dbReference type="Proteomes" id="UP001146120"/>
    </source>
</evidence>
<protein>
    <submittedName>
        <fullName evidence="1">Uncharacterized protein</fullName>
    </submittedName>
</protein>
<dbReference type="AlphaFoldDB" id="A0AAV2ZHZ2"/>
<reference evidence="1" key="2">
    <citation type="journal article" date="2023" name="Microbiol Resour">
        <title>Decontamination and Annotation of the Draft Genome Sequence of the Oomycete Lagenidium giganteum ARSEF 373.</title>
        <authorList>
            <person name="Morgan W.R."/>
            <person name="Tartar A."/>
        </authorList>
    </citation>
    <scope>NUCLEOTIDE SEQUENCE</scope>
    <source>
        <strain evidence="1">ARSEF 373</strain>
    </source>
</reference>
<gene>
    <name evidence="1" type="ORF">N0F65_009994</name>
</gene>
<reference evidence="1" key="1">
    <citation type="submission" date="2022-11" db="EMBL/GenBank/DDBJ databases">
        <authorList>
            <person name="Morgan W.R."/>
            <person name="Tartar A."/>
        </authorList>
    </citation>
    <scope>NUCLEOTIDE SEQUENCE</scope>
    <source>
        <strain evidence="1">ARSEF 373</strain>
    </source>
</reference>
<accession>A0AAV2ZHZ2</accession>
<organism evidence="1 2">
    <name type="scientific">Lagenidium giganteum</name>
    <dbReference type="NCBI Taxonomy" id="4803"/>
    <lineage>
        <taxon>Eukaryota</taxon>
        <taxon>Sar</taxon>
        <taxon>Stramenopiles</taxon>
        <taxon>Oomycota</taxon>
        <taxon>Peronosporomycetes</taxon>
        <taxon>Pythiales</taxon>
        <taxon>Pythiaceae</taxon>
    </lineage>
</organism>
<dbReference type="Proteomes" id="UP001146120">
    <property type="component" value="Unassembled WGS sequence"/>
</dbReference>
<dbReference type="EMBL" id="DAKRPA010000008">
    <property type="protein sequence ID" value="DBA04398.1"/>
    <property type="molecule type" value="Genomic_DNA"/>
</dbReference>
<sequence>MKLFQSRSISMSFVAEEQLEGVSARVSQSIGTQRLRALDPILLLDELYTGLPGGSLTTRTVALRR</sequence>
<proteinExistence type="predicted"/>